<dbReference type="Pfam" id="PF00512">
    <property type="entry name" value="HisKA"/>
    <property type="match status" value="1"/>
</dbReference>
<feature type="transmembrane region" description="Helical" evidence="8">
    <location>
        <begin position="164"/>
        <end position="182"/>
    </location>
</feature>
<dbReference type="RefSeq" id="WP_224124194.1">
    <property type="nucleotide sequence ID" value="NZ_JAIQZJ010000010.1"/>
</dbReference>
<gene>
    <name evidence="10" type="ORF">K8U61_16785</name>
</gene>
<dbReference type="PRINTS" id="PR00344">
    <property type="entry name" value="BCTRLSENSOR"/>
</dbReference>
<feature type="transmembrane region" description="Helical" evidence="8">
    <location>
        <begin position="30"/>
        <end position="51"/>
    </location>
</feature>
<evidence type="ECO:0000256" key="4">
    <source>
        <dbReference type="ARBA" id="ARBA00022553"/>
    </source>
</evidence>
<evidence type="ECO:0000256" key="2">
    <source>
        <dbReference type="ARBA" id="ARBA00004236"/>
    </source>
</evidence>
<keyword evidence="5" id="KW-0808">Transferase</keyword>
<dbReference type="InterPro" id="IPR036097">
    <property type="entry name" value="HisK_dim/P_sf"/>
</dbReference>
<evidence type="ECO:0000313" key="10">
    <source>
        <dbReference type="EMBL" id="MBZ5739832.1"/>
    </source>
</evidence>
<evidence type="ECO:0000256" key="6">
    <source>
        <dbReference type="ARBA" id="ARBA00022777"/>
    </source>
</evidence>
<comment type="subcellular location">
    <subcellularLocation>
        <location evidence="2">Cell membrane</location>
    </subcellularLocation>
</comment>
<evidence type="ECO:0000256" key="7">
    <source>
        <dbReference type="ARBA" id="ARBA00023012"/>
    </source>
</evidence>
<evidence type="ECO:0000256" key="1">
    <source>
        <dbReference type="ARBA" id="ARBA00000085"/>
    </source>
</evidence>
<dbReference type="InterPro" id="IPR003594">
    <property type="entry name" value="HATPase_dom"/>
</dbReference>
<dbReference type="Gene3D" id="3.30.565.10">
    <property type="entry name" value="Histidine kinase-like ATPase, C-terminal domain"/>
    <property type="match status" value="1"/>
</dbReference>
<evidence type="ECO:0000259" key="9">
    <source>
        <dbReference type="PROSITE" id="PS50109"/>
    </source>
</evidence>
<feature type="transmembrane region" description="Helical" evidence="8">
    <location>
        <begin position="63"/>
        <end position="82"/>
    </location>
</feature>
<feature type="transmembrane region" description="Helical" evidence="8">
    <location>
        <begin position="126"/>
        <end position="144"/>
    </location>
</feature>
<dbReference type="CDD" id="cd16922">
    <property type="entry name" value="HATPase_EvgS-ArcB-TorS-like"/>
    <property type="match status" value="1"/>
</dbReference>
<dbReference type="SMART" id="SM00387">
    <property type="entry name" value="HATPase_c"/>
    <property type="match status" value="1"/>
</dbReference>
<dbReference type="InterPro" id="IPR036890">
    <property type="entry name" value="HATPase_C_sf"/>
</dbReference>
<keyword evidence="6" id="KW-0418">Kinase</keyword>
<dbReference type="SUPFAM" id="SSF47384">
    <property type="entry name" value="Homodimeric domain of signal transducing histidine kinase"/>
    <property type="match status" value="1"/>
</dbReference>
<sequence>MAPRSATLRTLVAVTLGVAAAVYVTTSSAAVADLCYLGPLIAAAIGAWIGAERGPREGRLVPRLIAIGLSLSALGDVLWTVVDRAGGNTDLSVADPAWLLSYAFLGSALWIVLARSRPAGGVDLDFVVDALTIAVVSLLVFWRISIADIVADSTASALDRVTWATYPVLDAFLFALVVRVLLSPRARAAIDPWLAVGVVLWLGADVGYLVVDDHDASMVLDVAWMVAPALIATAAWRGGHRIDEADRPTSARWISQLVVAVCPLLVPPALELSADLRDQPDQPLQLFVGTILLIVLAFVRTGRLLISEDRSRRELALARDHALAASEAKSMFLANMSHELRTPLTTVLAASELLEDTPMTEPQLRLLARMQRAGQRLMTLLESLLDFSRVEAGQVTLQSVDFDLAEVLDDIVAGRLADAQARSVELSREIHPDLPRSVTGDPVRVAQVIGNLVDNAVKFTHEGRVSVEARPADDDRCVRITVTDTGIGIRESDQVSVFSSFTQVDGSATRRYEGSGLGLAICKELIDLMGGSISLASEVGRGSTFDVVLPLRVPQRVGAA</sequence>
<feature type="transmembrane region" description="Helical" evidence="8">
    <location>
        <begin position="250"/>
        <end position="266"/>
    </location>
</feature>
<dbReference type="SUPFAM" id="SSF55874">
    <property type="entry name" value="ATPase domain of HSP90 chaperone/DNA topoisomerase II/histidine kinase"/>
    <property type="match status" value="1"/>
</dbReference>
<evidence type="ECO:0000256" key="3">
    <source>
        <dbReference type="ARBA" id="ARBA00012438"/>
    </source>
</evidence>
<dbReference type="PANTHER" id="PTHR43047:SF71">
    <property type="entry name" value="HISTIDINE KINASE CONTAINING CHEY-HOMOLOGOUS RECEIVER DOMAIN-RELATED"/>
    <property type="match status" value="1"/>
</dbReference>
<dbReference type="InterPro" id="IPR003661">
    <property type="entry name" value="HisK_dim/P_dom"/>
</dbReference>
<comment type="caution">
    <text evidence="10">The sequence shown here is derived from an EMBL/GenBank/DDBJ whole genome shotgun (WGS) entry which is preliminary data.</text>
</comment>
<dbReference type="PROSITE" id="PS50109">
    <property type="entry name" value="HIS_KIN"/>
    <property type="match status" value="1"/>
</dbReference>
<keyword evidence="4" id="KW-0597">Phosphoprotein</keyword>
<dbReference type="EC" id="2.7.13.3" evidence="3"/>
<dbReference type="PANTHER" id="PTHR43047">
    <property type="entry name" value="TWO-COMPONENT HISTIDINE PROTEIN KINASE"/>
    <property type="match status" value="1"/>
</dbReference>
<dbReference type="Pfam" id="PF02518">
    <property type="entry name" value="HATPase_c"/>
    <property type="match status" value="1"/>
</dbReference>
<keyword evidence="7" id="KW-0902">Two-component regulatory system</keyword>
<feature type="transmembrane region" description="Helical" evidence="8">
    <location>
        <begin position="286"/>
        <end position="306"/>
    </location>
</feature>
<evidence type="ECO:0000313" key="11">
    <source>
        <dbReference type="Proteomes" id="UP000780875"/>
    </source>
</evidence>
<keyword evidence="8" id="KW-0812">Transmembrane</keyword>
<dbReference type="EMBL" id="JAIQZJ010000010">
    <property type="protein sequence ID" value="MBZ5739832.1"/>
    <property type="molecule type" value="Genomic_DNA"/>
</dbReference>
<organism evidence="10 11">
    <name type="scientific">Nocardioides mangrovi</name>
    <dbReference type="NCBI Taxonomy" id="2874580"/>
    <lineage>
        <taxon>Bacteria</taxon>
        <taxon>Bacillati</taxon>
        <taxon>Actinomycetota</taxon>
        <taxon>Actinomycetes</taxon>
        <taxon>Propionibacteriales</taxon>
        <taxon>Nocardioidaceae</taxon>
        <taxon>Nocardioides</taxon>
    </lineage>
</organism>
<reference evidence="10 11" key="1">
    <citation type="submission" date="2021-09" db="EMBL/GenBank/DDBJ databases">
        <title>Whole genome sequence of Nocardioides sp. GBK3QG-3.</title>
        <authorList>
            <person name="Tuo L."/>
        </authorList>
    </citation>
    <scope>NUCLEOTIDE SEQUENCE [LARGE SCALE GENOMIC DNA]</scope>
    <source>
        <strain evidence="10 11">GBK3QG-3</strain>
    </source>
</reference>
<keyword evidence="8" id="KW-0472">Membrane</keyword>
<proteinExistence type="predicted"/>
<evidence type="ECO:0000256" key="5">
    <source>
        <dbReference type="ARBA" id="ARBA00022679"/>
    </source>
</evidence>
<comment type="catalytic activity">
    <reaction evidence="1">
        <text>ATP + protein L-histidine = ADP + protein N-phospho-L-histidine.</text>
        <dbReference type="EC" id="2.7.13.3"/>
    </reaction>
</comment>
<keyword evidence="8" id="KW-1133">Transmembrane helix</keyword>
<feature type="transmembrane region" description="Helical" evidence="8">
    <location>
        <begin position="97"/>
        <end position="114"/>
    </location>
</feature>
<protein>
    <recommendedName>
        <fullName evidence="3">histidine kinase</fullName>
        <ecNumber evidence="3">2.7.13.3</ecNumber>
    </recommendedName>
</protein>
<keyword evidence="11" id="KW-1185">Reference proteome</keyword>
<dbReference type="InterPro" id="IPR004358">
    <property type="entry name" value="Sig_transdc_His_kin-like_C"/>
</dbReference>
<accession>A0ABS7UGD8</accession>
<dbReference type="SMART" id="SM00388">
    <property type="entry name" value="HisKA"/>
    <property type="match status" value="1"/>
</dbReference>
<evidence type="ECO:0000256" key="8">
    <source>
        <dbReference type="SAM" id="Phobius"/>
    </source>
</evidence>
<dbReference type="Proteomes" id="UP000780875">
    <property type="component" value="Unassembled WGS sequence"/>
</dbReference>
<dbReference type="InterPro" id="IPR005467">
    <property type="entry name" value="His_kinase_dom"/>
</dbReference>
<dbReference type="Gene3D" id="1.10.287.130">
    <property type="match status" value="1"/>
</dbReference>
<feature type="transmembrane region" description="Helical" evidence="8">
    <location>
        <begin position="217"/>
        <end position="238"/>
    </location>
</feature>
<dbReference type="CDD" id="cd00082">
    <property type="entry name" value="HisKA"/>
    <property type="match status" value="1"/>
</dbReference>
<feature type="transmembrane region" description="Helical" evidence="8">
    <location>
        <begin position="194"/>
        <end position="211"/>
    </location>
</feature>
<name>A0ABS7UGD8_9ACTN</name>
<feature type="domain" description="Histidine kinase" evidence="9">
    <location>
        <begin position="335"/>
        <end position="553"/>
    </location>
</feature>